<evidence type="ECO:0000313" key="2">
    <source>
        <dbReference type="EMBL" id="ONM30971.1"/>
    </source>
</evidence>
<feature type="compositionally biased region" description="Polar residues" evidence="1">
    <location>
        <begin position="32"/>
        <end position="41"/>
    </location>
</feature>
<gene>
    <name evidence="2" type="ORF">ZEAMMB73_Zm00001d040266</name>
</gene>
<dbReference type="InParanoid" id="A0A1D6MPJ7"/>
<dbReference type="ExpressionAtlas" id="A0A1D6MPJ7">
    <property type="expression patterns" value="baseline"/>
</dbReference>
<dbReference type="PANTHER" id="PTHR34835:SF71">
    <property type="entry name" value="UBIQUITIN-LIKE PROTEASE FAMILY PROFILE DOMAIN-CONTAINING PROTEIN"/>
    <property type="match status" value="1"/>
</dbReference>
<name>A0A1D6MPJ7_MAIZE</name>
<proteinExistence type="predicted"/>
<feature type="region of interest" description="Disordered" evidence="1">
    <location>
        <begin position="420"/>
        <end position="444"/>
    </location>
</feature>
<feature type="compositionally biased region" description="Basic residues" evidence="1">
    <location>
        <begin position="80"/>
        <end position="91"/>
    </location>
</feature>
<sequence length="514" mass="58063">MSASADSVAPEDCLPRQLPEILGDLADRTGDGDSSASITADSSGLQHELCGSFGWLQFFFGRKDKAPSPPQPYTDENRRPAKRRQVSKKGKEKVEDDEVSVFYAAEALPSNIKDRIIELGFGCLLDLNIDRLDVRVFGSFLMASVKNDDNGPRLVVGNKSLPITPEVVQIVTGLPRGEKQFPDWTYHEIRTARNTFRKLCDDQNMKDMFARSKCLAAYKKLSSYEVSRWVVERMVSLHDQYEEDWIIRCFLILACNSLLFPTTSLFISGKDYIVTESLEEVKDYDWCQRLCDDIVAKFEKFMLERARHVATPHIQGCILFLMDNVECPVTRLVGTPRWKFFTSKIMKSICDLDKTPRPGRQVKYDNLEFRNAAETAYAEIYHKGQDLPRPLFFAQPAVVWSSHQRHLKLGLLRTKKPYFTRGPMSSSASVEEPSSSRRQPTSSNLPFGLVSLQSALSEAISCLDHEPSKVAAMAALKDYDIAVSNVCRSINSNQKKTTRAQAQNSKDQKSIQQA</sequence>
<protein>
    <submittedName>
        <fullName evidence="2">Uncharacterized protein</fullName>
    </submittedName>
</protein>
<reference evidence="2" key="1">
    <citation type="submission" date="2015-12" db="EMBL/GenBank/DDBJ databases">
        <title>Update maize B73 reference genome by single molecule sequencing technologies.</title>
        <authorList>
            <consortium name="Maize Genome Sequencing Project"/>
            <person name="Ware D."/>
        </authorList>
    </citation>
    <scope>NUCLEOTIDE SEQUENCE [LARGE SCALE GENOMIC DNA]</scope>
    <source>
        <tissue evidence="2">Seedling</tissue>
    </source>
</reference>
<organism evidence="2">
    <name type="scientific">Zea mays</name>
    <name type="common">Maize</name>
    <dbReference type="NCBI Taxonomy" id="4577"/>
    <lineage>
        <taxon>Eukaryota</taxon>
        <taxon>Viridiplantae</taxon>
        <taxon>Streptophyta</taxon>
        <taxon>Embryophyta</taxon>
        <taxon>Tracheophyta</taxon>
        <taxon>Spermatophyta</taxon>
        <taxon>Magnoliopsida</taxon>
        <taxon>Liliopsida</taxon>
        <taxon>Poales</taxon>
        <taxon>Poaceae</taxon>
        <taxon>PACMAD clade</taxon>
        <taxon>Panicoideae</taxon>
        <taxon>Andropogonodae</taxon>
        <taxon>Andropogoneae</taxon>
        <taxon>Tripsacinae</taxon>
        <taxon>Zea</taxon>
    </lineage>
</organism>
<feature type="region of interest" description="Disordered" evidence="1">
    <location>
        <begin position="66"/>
        <end position="92"/>
    </location>
</feature>
<dbReference type="AlphaFoldDB" id="A0A1D6MPJ7"/>
<dbReference type="PANTHER" id="PTHR34835">
    <property type="entry name" value="OS07G0283600 PROTEIN-RELATED"/>
    <property type="match status" value="1"/>
</dbReference>
<accession>A0A1D6MPJ7</accession>
<dbReference type="EMBL" id="CM007649">
    <property type="protein sequence ID" value="ONM30971.1"/>
    <property type="molecule type" value="Genomic_DNA"/>
</dbReference>
<feature type="region of interest" description="Disordered" evidence="1">
    <location>
        <begin position="492"/>
        <end position="514"/>
    </location>
</feature>
<feature type="region of interest" description="Disordered" evidence="1">
    <location>
        <begin position="1"/>
        <end position="41"/>
    </location>
</feature>
<dbReference type="PaxDb" id="4577-AC203324.3_FGP008"/>
<evidence type="ECO:0000256" key="1">
    <source>
        <dbReference type="SAM" id="MobiDB-lite"/>
    </source>
</evidence>
<dbReference type="FunCoup" id="A0A1D6MPJ7">
    <property type="interactions" value="508"/>
</dbReference>